<protein>
    <submittedName>
        <fullName evidence="5">Phytoene desaturase</fullName>
    </submittedName>
</protein>
<dbReference type="SUPFAM" id="SSF51905">
    <property type="entry name" value="FAD/NAD(P)-binding domain"/>
    <property type="match status" value="1"/>
</dbReference>
<dbReference type="InterPro" id="IPR014105">
    <property type="entry name" value="Carotenoid/retinoid_OxRdtase"/>
</dbReference>
<keyword evidence="6" id="KW-1185">Reference proteome</keyword>
<organism evidence="5 6">
    <name type="scientific">Natronobacterium haloterrestre</name>
    <name type="common">Halobiforma haloterrestris</name>
    <dbReference type="NCBI Taxonomy" id="148448"/>
    <lineage>
        <taxon>Archaea</taxon>
        <taxon>Methanobacteriati</taxon>
        <taxon>Methanobacteriota</taxon>
        <taxon>Stenosarchaea group</taxon>
        <taxon>Halobacteria</taxon>
        <taxon>Halobacteriales</taxon>
        <taxon>Natrialbaceae</taxon>
        <taxon>Natronobacterium</taxon>
    </lineage>
</organism>
<dbReference type="OrthoDB" id="40741at2157"/>
<proteinExistence type="predicted"/>
<evidence type="ECO:0000256" key="2">
    <source>
        <dbReference type="ARBA" id="ARBA00022746"/>
    </source>
</evidence>
<dbReference type="PANTHER" id="PTHR43734">
    <property type="entry name" value="PHYTOENE DESATURASE"/>
    <property type="match status" value="1"/>
</dbReference>
<comment type="pathway">
    <text evidence="1">Carotenoid biosynthesis.</text>
</comment>
<dbReference type="NCBIfam" id="TIGR02734">
    <property type="entry name" value="crtI_fam"/>
    <property type="match status" value="1"/>
</dbReference>
<dbReference type="PRINTS" id="PR00419">
    <property type="entry name" value="ADXRDTASE"/>
</dbReference>
<reference evidence="6" key="1">
    <citation type="submission" date="2016-10" db="EMBL/GenBank/DDBJ databases">
        <authorList>
            <person name="Varghese N."/>
            <person name="Submissions S."/>
        </authorList>
    </citation>
    <scope>NUCLEOTIDE SEQUENCE [LARGE SCALE GENOMIC DNA]</scope>
    <source>
        <strain evidence="6">DSM 13078</strain>
    </source>
</reference>
<dbReference type="GO" id="GO:0016491">
    <property type="term" value="F:oxidoreductase activity"/>
    <property type="evidence" value="ECO:0007669"/>
    <property type="project" value="UniProtKB-KW"/>
</dbReference>
<keyword evidence="2" id="KW-0125">Carotenoid biosynthesis</keyword>
<dbReference type="InterPro" id="IPR036188">
    <property type="entry name" value="FAD/NAD-bd_sf"/>
</dbReference>
<dbReference type="Pfam" id="PF01593">
    <property type="entry name" value="Amino_oxidase"/>
    <property type="match status" value="1"/>
</dbReference>
<name>A0A1I1IH30_NATHA</name>
<feature type="domain" description="Amine oxidase" evidence="4">
    <location>
        <begin position="17"/>
        <end position="489"/>
    </location>
</feature>
<dbReference type="PANTHER" id="PTHR43734:SF1">
    <property type="entry name" value="PHYTOENE DESATURASE"/>
    <property type="match status" value="1"/>
</dbReference>
<evidence type="ECO:0000313" key="5">
    <source>
        <dbReference type="EMBL" id="SFC33518.1"/>
    </source>
</evidence>
<dbReference type="InterPro" id="IPR002937">
    <property type="entry name" value="Amino_oxidase"/>
</dbReference>
<keyword evidence="3" id="KW-0560">Oxidoreductase</keyword>
<sequence>MSDLTDESIAVAGAGFGGLAAAAYLAAAGADVTVYERRTDVGGVAGRLTGEGFRFDTGPSWYLMPELFDRFFADFDREPSDYYDLERLDPNYRVFWEDGDRANVPADPAEAQALFESYNSGAGEALERYLADAREAYEIGMNRFVLPNRTRFRDYLSTDVLRSARGLSLLGTMDDHVADYFDHPKLRQLVQYTLVFLGGAPHNTPALYMLMSHVDYGLGVYYPQGGIREVVDAVAAVAREQGATIETGTPVDALEPTPDGFAVTTDAGRTRYDRVVCNAPPAHVERDLLPAGVPDRSDDYWDDRTYAPSAFMLYLGVDGELPEFEHHTLVLPTDWTPHFESIFDDPAWPDDPAYYVNVPSRTDPSVAPDGCETVVILVPIAPGLEDDDATRERFRDAVLADLAETTGVDLRERIRFEERACVSEFAGGFNKPQGTALGLAHTLRQTGPLRPRHRVPGLEGLYYVGGDTNPGIGVPMCLLSGEHVTEAVLADARDGPVDRDRSENGLRRLIRQGLYRVQSTV</sequence>
<dbReference type="Proteomes" id="UP000199161">
    <property type="component" value="Unassembled WGS sequence"/>
</dbReference>
<dbReference type="RefSeq" id="WP_089788669.1">
    <property type="nucleotide sequence ID" value="NZ_FOKW01000007.1"/>
</dbReference>
<evidence type="ECO:0000313" key="6">
    <source>
        <dbReference type="Proteomes" id="UP000199161"/>
    </source>
</evidence>
<evidence type="ECO:0000256" key="1">
    <source>
        <dbReference type="ARBA" id="ARBA00004829"/>
    </source>
</evidence>
<accession>A0A1I1IH30</accession>
<evidence type="ECO:0000256" key="3">
    <source>
        <dbReference type="ARBA" id="ARBA00023002"/>
    </source>
</evidence>
<dbReference type="GO" id="GO:0016117">
    <property type="term" value="P:carotenoid biosynthetic process"/>
    <property type="evidence" value="ECO:0007669"/>
    <property type="project" value="UniProtKB-KW"/>
</dbReference>
<dbReference type="AlphaFoldDB" id="A0A1I1IH30"/>
<evidence type="ECO:0000259" key="4">
    <source>
        <dbReference type="Pfam" id="PF01593"/>
    </source>
</evidence>
<dbReference type="Gene3D" id="3.50.50.60">
    <property type="entry name" value="FAD/NAD(P)-binding domain"/>
    <property type="match status" value="2"/>
</dbReference>
<gene>
    <name evidence="5" type="ORF">SAMN05444422_10763</name>
</gene>
<dbReference type="EMBL" id="FOKW01000007">
    <property type="protein sequence ID" value="SFC33518.1"/>
    <property type="molecule type" value="Genomic_DNA"/>
</dbReference>